<feature type="region of interest" description="Disordered" evidence="1">
    <location>
        <begin position="1"/>
        <end position="37"/>
    </location>
</feature>
<evidence type="ECO:0008006" key="4">
    <source>
        <dbReference type="Google" id="ProtNLM"/>
    </source>
</evidence>
<proteinExistence type="predicted"/>
<accession>A0A9W6R975</accession>
<organism evidence="2 3">
    <name type="scientific">Amycolatopsis taiwanensis</name>
    <dbReference type="NCBI Taxonomy" id="342230"/>
    <lineage>
        <taxon>Bacteria</taxon>
        <taxon>Bacillati</taxon>
        <taxon>Actinomycetota</taxon>
        <taxon>Actinomycetes</taxon>
        <taxon>Pseudonocardiales</taxon>
        <taxon>Pseudonocardiaceae</taxon>
        <taxon>Amycolatopsis</taxon>
    </lineage>
</organism>
<dbReference type="AlphaFoldDB" id="A0A9W6R975"/>
<evidence type="ECO:0000313" key="3">
    <source>
        <dbReference type="Proteomes" id="UP001165136"/>
    </source>
</evidence>
<protein>
    <recommendedName>
        <fullName evidence="4">Transposase</fullName>
    </recommendedName>
</protein>
<feature type="compositionally biased region" description="Basic and acidic residues" evidence="1">
    <location>
        <begin position="28"/>
        <end position="37"/>
    </location>
</feature>
<dbReference type="Proteomes" id="UP001165136">
    <property type="component" value="Unassembled WGS sequence"/>
</dbReference>
<reference evidence="2" key="1">
    <citation type="submission" date="2023-03" db="EMBL/GenBank/DDBJ databases">
        <title>Amycolatopsis taiwanensis NBRC 103393.</title>
        <authorList>
            <person name="Ichikawa N."/>
            <person name="Sato H."/>
            <person name="Tonouchi N."/>
        </authorList>
    </citation>
    <scope>NUCLEOTIDE SEQUENCE</scope>
    <source>
        <strain evidence="2">NBRC 103393</strain>
    </source>
</reference>
<name>A0A9W6R975_9PSEU</name>
<dbReference type="EMBL" id="BSTI01000039">
    <property type="protein sequence ID" value="GLY71551.1"/>
    <property type="molecule type" value="Genomic_DNA"/>
</dbReference>
<sequence length="83" mass="9457">MLASPGLWSEAMAGSGKKWSPKQIASRLRSEHPGDEDRWVSHETIYQTLYLQAKGELRGKVAAALRQGRVQRRPRSRASKKRR</sequence>
<keyword evidence="3" id="KW-1185">Reference proteome</keyword>
<evidence type="ECO:0000313" key="2">
    <source>
        <dbReference type="EMBL" id="GLY71551.1"/>
    </source>
</evidence>
<evidence type="ECO:0000256" key="1">
    <source>
        <dbReference type="SAM" id="MobiDB-lite"/>
    </source>
</evidence>
<comment type="caution">
    <text evidence="2">The sequence shown here is derived from an EMBL/GenBank/DDBJ whole genome shotgun (WGS) entry which is preliminary data.</text>
</comment>
<gene>
    <name evidence="2" type="ORF">Atai01_81700</name>
</gene>